<dbReference type="InterPro" id="IPR021320">
    <property type="entry name" value="DUF2905"/>
</dbReference>
<evidence type="ECO:0000313" key="3">
    <source>
        <dbReference type="Proteomes" id="UP000077469"/>
    </source>
</evidence>
<organism evidence="2 3">
    <name type="scientific">Pseudothermotoga hypogea DSM 11164 = NBRC 106472</name>
    <dbReference type="NCBI Taxonomy" id="1123384"/>
    <lineage>
        <taxon>Bacteria</taxon>
        <taxon>Thermotogati</taxon>
        <taxon>Thermotogota</taxon>
        <taxon>Thermotogae</taxon>
        <taxon>Thermotogales</taxon>
        <taxon>Thermotogaceae</taxon>
        <taxon>Pseudothermotoga</taxon>
    </lineage>
</organism>
<dbReference type="STRING" id="1123384.AJ81_09585"/>
<dbReference type="RefSeq" id="WP_031502470.1">
    <property type="nucleotide sequence ID" value="NC_022795.1"/>
</dbReference>
<keyword evidence="1" id="KW-1133">Transmembrane helix</keyword>
<dbReference type="PATRIC" id="fig|1123384.7.peg.1929"/>
<proteinExistence type="predicted"/>
<keyword evidence="1" id="KW-0472">Membrane</keyword>
<accession>A0A0X1KSZ3</accession>
<feature type="transmembrane region" description="Helical" evidence="1">
    <location>
        <begin position="45"/>
        <end position="68"/>
    </location>
</feature>
<protein>
    <recommendedName>
        <fullName evidence="4">DUF2905 domain-containing protein</fullName>
    </recommendedName>
</protein>
<name>A0A0X1KSZ3_9THEM</name>
<dbReference type="PANTHER" id="PTHR36443">
    <property type="entry name" value="BSR5223 PROTEIN"/>
    <property type="match status" value="1"/>
</dbReference>
<reference evidence="2 3" key="1">
    <citation type="submission" date="2014-01" db="EMBL/GenBank/DDBJ databases">
        <title>Genome sequencing of Thermotog hypogea.</title>
        <authorList>
            <person name="Zhang X."/>
            <person name="Alvare G."/>
            <person name="Fristensky B."/>
            <person name="Chen L."/>
            <person name="Suen T."/>
            <person name="Chen Q."/>
            <person name="Ma K."/>
        </authorList>
    </citation>
    <scope>NUCLEOTIDE SEQUENCE [LARGE SCALE GENOMIC DNA]</scope>
    <source>
        <strain evidence="2 3">DSM 11164</strain>
    </source>
</reference>
<evidence type="ECO:0000313" key="2">
    <source>
        <dbReference type="EMBL" id="AJC74385.1"/>
    </source>
</evidence>
<dbReference type="OrthoDB" id="9811610at2"/>
<keyword evidence="1" id="KW-0812">Transmembrane</keyword>
<gene>
    <name evidence="2" type="ORF">AJ81_09585</name>
</gene>
<evidence type="ECO:0000256" key="1">
    <source>
        <dbReference type="SAM" id="Phobius"/>
    </source>
</evidence>
<dbReference type="Proteomes" id="UP000077469">
    <property type="component" value="Chromosome"/>
</dbReference>
<dbReference type="AlphaFoldDB" id="A0A0X1KSZ3"/>
<dbReference type="PANTHER" id="PTHR36443:SF1">
    <property type="entry name" value="BSR5223 PROTEIN"/>
    <property type="match status" value="1"/>
</dbReference>
<dbReference type="KEGG" id="phy:AJ81_09585"/>
<evidence type="ECO:0008006" key="4">
    <source>
        <dbReference type="Google" id="ProtNLM"/>
    </source>
</evidence>
<keyword evidence="3" id="KW-1185">Reference proteome</keyword>
<dbReference type="EMBL" id="CP007141">
    <property type="protein sequence ID" value="AJC74385.1"/>
    <property type="molecule type" value="Genomic_DNA"/>
</dbReference>
<sequence length="73" mass="8323">MVALAKFLIFIGIVLLVTGMVLYVIGRFTPLGRLPGDIVIKRERFVFYFPIMTSLLLSLVLTFLFFVISRIGR</sequence>
<dbReference type="PaxDb" id="1123384-AJ81_09585"/>
<feature type="transmembrane region" description="Helical" evidence="1">
    <location>
        <begin position="7"/>
        <end position="25"/>
    </location>
</feature>
<dbReference type="Pfam" id="PF11146">
    <property type="entry name" value="DUF2905"/>
    <property type="match status" value="1"/>
</dbReference>